<protein>
    <submittedName>
        <fullName evidence="1">Uncharacterized protein</fullName>
    </submittedName>
</protein>
<sequence>MATLAVQPQSCASGEVPGITTAALCASGLIRARTGVRTAQLSRATSEDMGWATGIKEAWQHFMANSKVQSSWI</sequence>
<evidence type="ECO:0000313" key="1">
    <source>
        <dbReference type="EMBL" id="KAK2826553.1"/>
    </source>
</evidence>
<keyword evidence="2" id="KW-1185">Reference proteome</keyword>
<dbReference type="EMBL" id="JAUPFM010000016">
    <property type="protein sequence ID" value="KAK2826553.1"/>
    <property type="molecule type" value="Genomic_DNA"/>
</dbReference>
<comment type="caution">
    <text evidence="1">The sequence shown here is derived from an EMBL/GenBank/DDBJ whole genome shotgun (WGS) entry which is preliminary data.</text>
</comment>
<reference evidence="1" key="1">
    <citation type="submission" date="2023-07" db="EMBL/GenBank/DDBJ databases">
        <title>Chromosome-level Genome Assembly of Striped Snakehead (Channa striata).</title>
        <authorList>
            <person name="Liu H."/>
        </authorList>
    </citation>
    <scope>NUCLEOTIDE SEQUENCE</scope>
    <source>
        <strain evidence="1">Gz</strain>
        <tissue evidence="1">Muscle</tissue>
    </source>
</reference>
<organism evidence="1 2">
    <name type="scientific">Channa striata</name>
    <name type="common">Snakehead murrel</name>
    <name type="synonym">Ophicephalus striatus</name>
    <dbReference type="NCBI Taxonomy" id="64152"/>
    <lineage>
        <taxon>Eukaryota</taxon>
        <taxon>Metazoa</taxon>
        <taxon>Chordata</taxon>
        <taxon>Craniata</taxon>
        <taxon>Vertebrata</taxon>
        <taxon>Euteleostomi</taxon>
        <taxon>Actinopterygii</taxon>
        <taxon>Neopterygii</taxon>
        <taxon>Teleostei</taxon>
        <taxon>Neoteleostei</taxon>
        <taxon>Acanthomorphata</taxon>
        <taxon>Anabantaria</taxon>
        <taxon>Anabantiformes</taxon>
        <taxon>Channoidei</taxon>
        <taxon>Channidae</taxon>
        <taxon>Channa</taxon>
    </lineage>
</organism>
<dbReference type="AlphaFoldDB" id="A0AA88S2J7"/>
<name>A0AA88S2J7_CHASR</name>
<proteinExistence type="predicted"/>
<evidence type="ECO:0000313" key="2">
    <source>
        <dbReference type="Proteomes" id="UP001187415"/>
    </source>
</evidence>
<gene>
    <name evidence="1" type="ORF">Q5P01_020767</name>
</gene>
<accession>A0AA88S2J7</accession>
<dbReference type="Proteomes" id="UP001187415">
    <property type="component" value="Unassembled WGS sequence"/>
</dbReference>